<feature type="chain" id="PRO_5038598188" evidence="1">
    <location>
        <begin position="31"/>
        <end position="165"/>
    </location>
</feature>
<dbReference type="AlphaFoldDB" id="A0A4R8W4Q9"/>
<comment type="caution">
    <text evidence="2">The sequence shown here is derived from an EMBL/GenBank/DDBJ whole genome shotgun (WGS) entry which is preliminary data.</text>
</comment>
<protein>
    <submittedName>
        <fullName evidence="2">Uncharacterized protein</fullName>
    </submittedName>
</protein>
<evidence type="ECO:0000313" key="3">
    <source>
        <dbReference type="Proteomes" id="UP000297643"/>
    </source>
</evidence>
<feature type="signal peptide" evidence="1">
    <location>
        <begin position="1"/>
        <end position="30"/>
    </location>
</feature>
<keyword evidence="3" id="KW-1185">Reference proteome</keyword>
<keyword evidence="1" id="KW-0732">Signal</keyword>
<organism evidence="2 3">
    <name type="scientific">Cryobacterium mannosilyticum</name>
    <dbReference type="NCBI Taxonomy" id="1259190"/>
    <lineage>
        <taxon>Bacteria</taxon>
        <taxon>Bacillati</taxon>
        <taxon>Actinomycetota</taxon>
        <taxon>Actinomycetes</taxon>
        <taxon>Micrococcales</taxon>
        <taxon>Microbacteriaceae</taxon>
        <taxon>Cryobacterium</taxon>
    </lineage>
</organism>
<dbReference type="RefSeq" id="WP_134509671.1">
    <property type="nucleotide sequence ID" value="NZ_SOFM01000035.1"/>
</dbReference>
<dbReference type="Proteomes" id="UP000297643">
    <property type="component" value="Unassembled WGS sequence"/>
</dbReference>
<evidence type="ECO:0000313" key="2">
    <source>
        <dbReference type="EMBL" id="TFC02515.1"/>
    </source>
</evidence>
<gene>
    <name evidence="2" type="ORF">E3O32_11635</name>
</gene>
<sequence length="165" mass="16662">MPAGRHRPAAARIGALIGAALTLTGCSAVADLLPAAPPSATTTTQRAVTRIAPRLAVADCLDDLDAASPAGFPIVPCGAPHGYEVYAIIPVPGDDYPGDDAVTAAAESGCATRFDAFAGIAYRGSTLDFAYLTPTDATWADDRVVTCVIYDPAGAVAGTLTDAAR</sequence>
<proteinExistence type="predicted"/>
<dbReference type="PROSITE" id="PS51257">
    <property type="entry name" value="PROKAR_LIPOPROTEIN"/>
    <property type="match status" value="1"/>
</dbReference>
<accession>A0A4R8W4Q9</accession>
<name>A0A4R8W4Q9_9MICO</name>
<dbReference type="EMBL" id="SOFM01000035">
    <property type="protein sequence ID" value="TFC02515.1"/>
    <property type="molecule type" value="Genomic_DNA"/>
</dbReference>
<reference evidence="2 3" key="1">
    <citation type="submission" date="2019-03" db="EMBL/GenBank/DDBJ databases">
        <title>Genomics of glacier-inhabiting Cryobacterium strains.</title>
        <authorList>
            <person name="Liu Q."/>
            <person name="Xin Y.-H."/>
        </authorList>
    </citation>
    <scope>NUCLEOTIDE SEQUENCE [LARGE SCALE GENOMIC DNA]</scope>
    <source>
        <strain evidence="2 3">RHLT2-21</strain>
    </source>
</reference>
<evidence type="ECO:0000256" key="1">
    <source>
        <dbReference type="SAM" id="SignalP"/>
    </source>
</evidence>